<feature type="compositionally biased region" description="Basic residues" evidence="2">
    <location>
        <begin position="20"/>
        <end position="33"/>
    </location>
</feature>
<feature type="compositionally biased region" description="Acidic residues" evidence="2">
    <location>
        <begin position="1106"/>
        <end position="1121"/>
    </location>
</feature>
<feature type="compositionally biased region" description="Basic and acidic residues" evidence="2">
    <location>
        <begin position="387"/>
        <end position="421"/>
    </location>
</feature>
<evidence type="ECO:0000313" key="4">
    <source>
        <dbReference type="EMBL" id="KAK1645352.1"/>
    </source>
</evidence>
<name>A0AAD8S4F3_LOLMU</name>
<proteinExistence type="predicted"/>
<feature type="region of interest" description="Disordered" evidence="2">
    <location>
        <begin position="1"/>
        <end position="106"/>
    </location>
</feature>
<feature type="coiled-coil region" evidence="1">
    <location>
        <begin position="865"/>
        <end position="917"/>
    </location>
</feature>
<accession>A0AAD8S4F3</accession>
<evidence type="ECO:0000256" key="2">
    <source>
        <dbReference type="SAM" id="MobiDB-lite"/>
    </source>
</evidence>
<dbReference type="EMBL" id="JAUUTY010000004">
    <property type="protein sequence ID" value="KAK1645352.1"/>
    <property type="molecule type" value="Genomic_DNA"/>
</dbReference>
<gene>
    <name evidence="4" type="ORF">QYE76_063157</name>
</gene>
<feature type="region of interest" description="Disordered" evidence="2">
    <location>
        <begin position="387"/>
        <end position="709"/>
    </location>
</feature>
<feature type="domain" description="Transposase (putative) gypsy type" evidence="3">
    <location>
        <begin position="146"/>
        <end position="213"/>
    </location>
</feature>
<dbReference type="InterPro" id="IPR007321">
    <property type="entry name" value="Transposase_28"/>
</dbReference>
<keyword evidence="1" id="KW-0175">Coiled coil</keyword>
<protein>
    <recommendedName>
        <fullName evidence="3">Transposase (putative) gypsy type domain-containing protein</fullName>
    </recommendedName>
</protein>
<feature type="coiled-coil region" evidence="1">
    <location>
        <begin position="767"/>
        <end position="826"/>
    </location>
</feature>
<reference evidence="4" key="1">
    <citation type="submission" date="2023-07" db="EMBL/GenBank/DDBJ databases">
        <title>A chromosome-level genome assembly of Lolium multiflorum.</title>
        <authorList>
            <person name="Chen Y."/>
            <person name="Copetti D."/>
            <person name="Kolliker R."/>
            <person name="Studer B."/>
        </authorList>
    </citation>
    <scope>NUCLEOTIDE SEQUENCE</scope>
    <source>
        <strain evidence="4">02402/16</strain>
        <tissue evidence="4">Leaf</tissue>
    </source>
</reference>
<evidence type="ECO:0000256" key="1">
    <source>
        <dbReference type="SAM" id="Coils"/>
    </source>
</evidence>
<feature type="compositionally biased region" description="Low complexity" evidence="2">
    <location>
        <begin position="603"/>
        <end position="634"/>
    </location>
</feature>
<sequence length="1131" mass="121540">MPWGRHRGGHLLTSSSSRSCFHRSLRARARRRSGERLPLANSGERISTDPPPLHQSGATGPRVSTERPQPPLSPPPSQGSSSPFRLSWSSSSSASSMASPSGSWRGSYMREDDIERLVRLRRIPRSVITRAPGGELEPQPEPGERVVFGAHLDRGLGLPASTFFRRFLDHFGIQPHHLPANACVLLSCYVAFMEAYAGLWPDIDFWSRLFFLKAQTTEGRLRACGAASIYTRPGTPFPKIPTVDSVKNWQMSFFYVRNEGVLVDRINLPEFNPAPPVGRINWSHNARSTDPNAEVNLLWDFLATATDGGLTAEDLLCTIAERRVLPLQIRTHKIGHMSGRFDPNRTSKALLTKAQVASRVNHITKANLSEDWRYGLVPCDRDHPPARLFERQNVEDGDLATKRWTPDHVDPADQAGEHAGDDDLPQAPDLGGQGEHNPPPSPEQREEEEEEPATSGTGPILAVPLRARPPSTTATSAPKGTKRAGSTAALEAKAKKQRRQQPKMVPEKSGAPIKFAQGGGSRQAPRVVSPLPRQRREQTPQPSSRAPTPPPPSAGASSFAVPLASAPDRGTRVESTRQATLDDMFPDRTRPLGPSAGAGLGMPPSTGAGAGSSAPPATGTGAGGAAPPTIGAGARPSVVVLDESPEAPQAPETTGPAGPSAAPGATPPPQPTTEEPARQEPARDEPVRTEGADSRALVRTGTPTASPQGLHVAKGALLLQVPSASDSSLGSAATMEQAWLRADSYEVTSREGTLGQASVEMFFSSLQADLKAKAAEAAANVAKVEEAGKAVADRRTALYNRAVTHYHKAKLDRAALARELEAAKADAARVPQLESDLRVVRAQCITSEEANRAAAAKLQVADGELKRLRQLEANHLKELAALKKDGEEKLAELSRRLDEVERQRLALQEEVTTKSTELAATAKRWTEGIGALDRGLSAAFPETQDAALAAVGVERESRRQATGEGSSEYFSMEDHLASMSARIEPITKLGWELRKAAEELVPMLWPEEAVPQDISGLIAAMERAPDRFLDWKESATRAGADMALSFVLSWYNEVDLGQLEFRRAGAEDKLPADLKAARLARASTIAEFVDKTLFVADPNPPPSDGEYMDDEEAEDVPEDDPAAGSADAPPA</sequence>
<feature type="compositionally biased region" description="Low complexity" evidence="2">
    <location>
        <begin position="1122"/>
        <end position="1131"/>
    </location>
</feature>
<evidence type="ECO:0000313" key="5">
    <source>
        <dbReference type="Proteomes" id="UP001231189"/>
    </source>
</evidence>
<dbReference type="Proteomes" id="UP001231189">
    <property type="component" value="Unassembled WGS sequence"/>
</dbReference>
<comment type="caution">
    <text evidence="4">The sequence shown here is derived from an EMBL/GenBank/DDBJ whole genome shotgun (WGS) entry which is preliminary data.</text>
</comment>
<dbReference type="PANTHER" id="PTHR33026:SF7">
    <property type="entry name" value="OS03G0100275 PROTEIN"/>
    <property type="match status" value="1"/>
</dbReference>
<organism evidence="4 5">
    <name type="scientific">Lolium multiflorum</name>
    <name type="common">Italian ryegrass</name>
    <name type="synonym">Lolium perenne subsp. multiflorum</name>
    <dbReference type="NCBI Taxonomy" id="4521"/>
    <lineage>
        <taxon>Eukaryota</taxon>
        <taxon>Viridiplantae</taxon>
        <taxon>Streptophyta</taxon>
        <taxon>Embryophyta</taxon>
        <taxon>Tracheophyta</taxon>
        <taxon>Spermatophyta</taxon>
        <taxon>Magnoliopsida</taxon>
        <taxon>Liliopsida</taxon>
        <taxon>Poales</taxon>
        <taxon>Poaceae</taxon>
        <taxon>BOP clade</taxon>
        <taxon>Pooideae</taxon>
        <taxon>Poodae</taxon>
        <taxon>Poeae</taxon>
        <taxon>Poeae Chloroplast Group 2 (Poeae type)</taxon>
        <taxon>Loliodinae</taxon>
        <taxon>Loliinae</taxon>
        <taxon>Lolium</taxon>
    </lineage>
</organism>
<feature type="region of interest" description="Disordered" evidence="2">
    <location>
        <begin position="1093"/>
        <end position="1131"/>
    </location>
</feature>
<feature type="compositionally biased region" description="Low complexity" evidence="2">
    <location>
        <begin position="10"/>
        <end position="19"/>
    </location>
</feature>
<feature type="compositionally biased region" description="Low complexity" evidence="2">
    <location>
        <begin position="650"/>
        <end position="664"/>
    </location>
</feature>
<evidence type="ECO:0000259" key="3">
    <source>
        <dbReference type="Pfam" id="PF04195"/>
    </source>
</evidence>
<dbReference type="Pfam" id="PF04195">
    <property type="entry name" value="Transposase_28"/>
    <property type="match status" value="1"/>
</dbReference>
<feature type="compositionally biased region" description="Basic and acidic residues" evidence="2">
    <location>
        <begin position="675"/>
        <end position="693"/>
    </location>
</feature>
<dbReference type="PANTHER" id="PTHR33026">
    <property type="entry name" value="OS06G0360600 PROTEIN"/>
    <property type="match status" value="1"/>
</dbReference>
<feature type="compositionally biased region" description="Pro residues" evidence="2">
    <location>
        <begin position="68"/>
        <end position="77"/>
    </location>
</feature>
<feature type="compositionally biased region" description="Low complexity" evidence="2">
    <location>
        <begin position="78"/>
        <end position="106"/>
    </location>
</feature>
<dbReference type="AlphaFoldDB" id="A0AAD8S4F3"/>
<keyword evidence="5" id="KW-1185">Reference proteome</keyword>